<protein>
    <submittedName>
        <fullName evidence="4">Methylated-DNA--protein-cysteine methyltransferase</fullName>
    </submittedName>
</protein>
<dbReference type="NCBIfam" id="TIGR00589">
    <property type="entry name" value="ogt"/>
    <property type="match status" value="1"/>
</dbReference>
<dbReference type="InterPro" id="IPR036388">
    <property type="entry name" value="WH-like_DNA-bd_sf"/>
</dbReference>
<name>L8JF67_9GAMM</name>
<dbReference type="PANTHER" id="PTHR10815:SF5">
    <property type="entry name" value="METHYLATED-DNA--PROTEIN-CYSTEINE METHYLTRANSFERASE"/>
    <property type="match status" value="1"/>
</dbReference>
<dbReference type="InterPro" id="IPR008332">
    <property type="entry name" value="MethylG_MeTrfase_N"/>
</dbReference>
<feature type="domain" description="Methylguanine DNA methyltransferase ribonuclease-like" evidence="3">
    <location>
        <begin position="1"/>
        <end position="69"/>
    </location>
</feature>
<dbReference type="SUPFAM" id="SSF53155">
    <property type="entry name" value="Methylated DNA-protein cysteine methyltransferase domain"/>
    <property type="match status" value="1"/>
</dbReference>
<evidence type="ECO:0000313" key="5">
    <source>
        <dbReference type="Proteomes" id="UP000011134"/>
    </source>
</evidence>
<evidence type="ECO:0000259" key="3">
    <source>
        <dbReference type="Pfam" id="PF02870"/>
    </source>
</evidence>
<accession>L8JF67</accession>
<feature type="domain" description="Methylated-DNA-[protein]-cysteine S-methyltransferase DNA binding" evidence="2">
    <location>
        <begin position="73"/>
        <end position="142"/>
    </location>
</feature>
<dbReference type="Gene3D" id="3.30.160.70">
    <property type="entry name" value="Methylated DNA-protein cysteine methyltransferase domain"/>
    <property type="match status" value="1"/>
</dbReference>
<dbReference type="PANTHER" id="PTHR10815">
    <property type="entry name" value="METHYLATED-DNA--PROTEIN-CYSTEINE METHYLTRANSFERASE"/>
    <property type="match status" value="1"/>
</dbReference>
<dbReference type="AlphaFoldDB" id="L8JF67"/>
<keyword evidence="1" id="KW-0227">DNA damage</keyword>
<organism evidence="4 5">
    <name type="scientific">Photobacterium marinum</name>
    <dbReference type="NCBI Taxonomy" id="1056511"/>
    <lineage>
        <taxon>Bacteria</taxon>
        <taxon>Pseudomonadati</taxon>
        <taxon>Pseudomonadota</taxon>
        <taxon>Gammaproteobacteria</taxon>
        <taxon>Vibrionales</taxon>
        <taxon>Vibrionaceae</taxon>
        <taxon>Photobacterium</taxon>
    </lineage>
</organism>
<sequence>MFYDYLNTILGKIYLLADSQGLRQLTIGSGGFSPDSSWEHNPDFMKEYIHQLEQYFQGQRKTFTLPLAPQGSQFQQQVWKAISEIPYGSTATYPQLAEKIHHPNAIQAIGMVKNVNPIPIIIPSHRVQNENNQLVGSRYGKQFVLLLRALEAGKLVLQQPEKDSA</sequence>
<reference evidence="4 5" key="1">
    <citation type="submission" date="2012-12" db="EMBL/GenBank/DDBJ databases">
        <title>Genome Assembly of Photobacterium sp. AK15.</title>
        <authorList>
            <person name="Khatri I."/>
            <person name="Vaidya B."/>
            <person name="Srinivas T.N.R."/>
            <person name="Subramanian S."/>
            <person name="Pinnaka A."/>
        </authorList>
    </citation>
    <scope>NUCLEOTIDE SEQUENCE [LARGE SCALE GENOMIC DNA]</scope>
    <source>
        <strain evidence="4 5">AK15</strain>
    </source>
</reference>
<dbReference type="SUPFAM" id="SSF46767">
    <property type="entry name" value="Methylated DNA-protein cysteine methyltransferase, C-terminal domain"/>
    <property type="match status" value="1"/>
</dbReference>
<evidence type="ECO:0000259" key="2">
    <source>
        <dbReference type="Pfam" id="PF01035"/>
    </source>
</evidence>
<evidence type="ECO:0000313" key="4">
    <source>
        <dbReference type="EMBL" id="ELR67511.1"/>
    </source>
</evidence>
<dbReference type="CDD" id="cd06445">
    <property type="entry name" value="ATase"/>
    <property type="match status" value="1"/>
</dbReference>
<proteinExistence type="predicted"/>
<dbReference type="Proteomes" id="UP000011134">
    <property type="component" value="Unassembled WGS sequence"/>
</dbReference>
<dbReference type="Pfam" id="PF02870">
    <property type="entry name" value="Methyltransf_1N"/>
    <property type="match status" value="1"/>
</dbReference>
<evidence type="ECO:0000256" key="1">
    <source>
        <dbReference type="ARBA" id="ARBA00022763"/>
    </source>
</evidence>
<keyword evidence="5" id="KW-1185">Reference proteome</keyword>
<dbReference type="GO" id="GO:0032259">
    <property type="term" value="P:methylation"/>
    <property type="evidence" value="ECO:0007669"/>
    <property type="project" value="UniProtKB-KW"/>
</dbReference>
<keyword evidence="4" id="KW-0808">Transferase</keyword>
<dbReference type="InterPro" id="IPR014048">
    <property type="entry name" value="MethylDNA_cys_MeTrfase_DNA-bd"/>
</dbReference>
<comment type="caution">
    <text evidence="4">The sequence shown here is derived from an EMBL/GenBank/DDBJ whole genome shotgun (WGS) entry which is preliminary data.</text>
</comment>
<dbReference type="Gene3D" id="1.10.10.10">
    <property type="entry name" value="Winged helix-like DNA-binding domain superfamily/Winged helix DNA-binding domain"/>
    <property type="match status" value="1"/>
</dbReference>
<dbReference type="GO" id="GO:0006281">
    <property type="term" value="P:DNA repair"/>
    <property type="evidence" value="ECO:0007669"/>
    <property type="project" value="InterPro"/>
</dbReference>
<dbReference type="InterPro" id="IPR036631">
    <property type="entry name" value="MGMT_N_sf"/>
</dbReference>
<dbReference type="EMBL" id="AMZO01000002">
    <property type="protein sequence ID" value="ELR67511.1"/>
    <property type="molecule type" value="Genomic_DNA"/>
</dbReference>
<dbReference type="InterPro" id="IPR036217">
    <property type="entry name" value="MethylDNA_cys_MeTrfase_DNAb"/>
</dbReference>
<dbReference type="Pfam" id="PF01035">
    <property type="entry name" value="DNA_binding_1"/>
    <property type="match status" value="1"/>
</dbReference>
<keyword evidence="4" id="KW-0489">Methyltransferase</keyword>
<gene>
    <name evidence="4" type="ORF">C942_01440</name>
</gene>
<dbReference type="GO" id="GO:0003908">
    <property type="term" value="F:methylated-DNA-[protein]-cysteine S-methyltransferase activity"/>
    <property type="evidence" value="ECO:0007669"/>
    <property type="project" value="InterPro"/>
</dbReference>
<dbReference type="PATRIC" id="fig|1056511.3.peg.513"/>